<dbReference type="Gene3D" id="3.90.550.10">
    <property type="entry name" value="Spore Coat Polysaccharide Biosynthesis Protein SpsA, Chain A"/>
    <property type="match status" value="1"/>
</dbReference>
<dbReference type="SUPFAM" id="SSF53448">
    <property type="entry name" value="Nucleotide-diphospho-sugar transferases"/>
    <property type="match status" value="1"/>
</dbReference>
<organism evidence="1 2">
    <name type="scientific">Gryllotalpicola daejeonensis</name>
    <dbReference type="NCBI Taxonomy" id="993087"/>
    <lineage>
        <taxon>Bacteria</taxon>
        <taxon>Bacillati</taxon>
        <taxon>Actinomycetota</taxon>
        <taxon>Actinomycetes</taxon>
        <taxon>Micrococcales</taxon>
        <taxon>Microbacteriaceae</taxon>
        <taxon>Gryllotalpicola</taxon>
    </lineage>
</organism>
<reference evidence="1" key="1">
    <citation type="journal article" date="2014" name="Int. J. Syst. Evol. Microbiol.">
        <title>Complete genome of a new Firmicutes species belonging to the dominant human colonic microbiota ('Ruminococcus bicirculans') reveals two chromosomes and a selective capacity to utilize plant glucans.</title>
        <authorList>
            <consortium name="NISC Comparative Sequencing Program"/>
            <person name="Wegmann U."/>
            <person name="Louis P."/>
            <person name="Goesmann A."/>
            <person name="Henrissat B."/>
            <person name="Duncan S.H."/>
            <person name="Flint H.J."/>
        </authorList>
    </citation>
    <scope>NUCLEOTIDE SEQUENCE</scope>
    <source>
        <strain evidence="1">JCM 17590</strain>
    </source>
</reference>
<comment type="caution">
    <text evidence="1">The sequence shown here is derived from an EMBL/GenBank/DDBJ whole genome shotgun (WGS) entry which is preliminary data.</text>
</comment>
<proteinExistence type="predicted"/>
<dbReference type="Pfam" id="PF02348">
    <property type="entry name" value="CTP_transf_3"/>
    <property type="match status" value="1"/>
</dbReference>
<dbReference type="EMBL" id="BAABBV010000001">
    <property type="protein sequence ID" value="GAA4160181.1"/>
    <property type="molecule type" value="Genomic_DNA"/>
</dbReference>
<sequence length="255" mass="27086">MHRPESGRVSGRGQTVVAVIPARAGSRGIPDKNVQPVGGVPLIARAVASARAAELIDVVAVSTDGAAIAAAARDAGAEIIDRPAQLASDTATSEAALLHALDELDARGIRADVLVFIQATSPFIAPEDLDFAITRILADESDVVLAAAESHAFLWRMTEAGAEAINHDASFRPRRQDREPQYVETGAFYVMRVDGFRRARFRFFGRIGIAVTDERHSIEIDTPDQLALADALARQDLAGIGASRNPALSTTKGQS</sequence>
<dbReference type="PANTHER" id="PTHR21485">
    <property type="entry name" value="HAD SUPERFAMILY MEMBERS CMAS AND KDSC"/>
    <property type="match status" value="1"/>
</dbReference>
<dbReference type="Proteomes" id="UP001415169">
    <property type="component" value="Unassembled WGS sequence"/>
</dbReference>
<dbReference type="PANTHER" id="PTHR21485:SF3">
    <property type="entry name" value="N-ACYLNEURAMINATE CYTIDYLYLTRANSFERASE"/>
    <property type="match status" value="1"/>
</dbReference>
<keyword evidence="2" id="KW-1185">Reference proteome</keyword>
<dbReference type="InterPro" id="IPR050793">
    <property type="entry name" value="CMP-NeuNAc_synthase"/>
</dbReference>
<dbReference type="CDD" id="cd02513">
    <property type="entry name" value="CMP-NeuAc_Synthase"/>
    <property type="match status" value="1"/>
</dbReference>
<evidence type="ECO:0000313" key="1">
    <source>
        <dbReference type="EMBL" id="GAA4160181.1"/>
    </source>
</evidence>
<gene>
    <name evidence="1" type="ORF">GCM10022286_15860</name>
</gene>
<dbReference type="InterPro" id="IPR003329">
    <property type="entry name" value="Cytidylyl_trans"/>
</dbReference>
<dbReference type="RefSeq" id="WP_344791219.1">
    <property type="nucleotide sequence ID" value="NZ_BAABBV010000001.1"/>
</dbReference>
<name>A0ABP7ZJH9_9MICO</name>
<evidence type="ECO:0008006" key="3">
    <source>
        <dbReference type="Google" id="ProtNLM"/>
    </source>
</evidence>
<protein>
    <recommendedName>
        <fullName evidence="3">Acylneuraminate cytidylyltransferase family protein</fullName>
    </recommendedName>
</protein>
<evidence type="ECO:0000313" key="2">
    <source>
        <dbReference type="Proteomes" id="UP001415169"/>
    </source>
</evidence>
<reference evidence="1" key="2">
    <citation type="submission" date="2023-12" db="EMBL/GenBank/DDBJ databases">
        <authorList>
            <person name="Sun Q."/>
            <person name="Inoue M."/>
        </authorList>
    </citation>
    <scope>NUCLEOTIDE SEQUENCE</scope>
    <source>
        <strain evidence="1">JCM 17590</strain>
    </source>
</reference>
<dbReference type="InterPro" id="IPR029044">
    <property type="entry name" value="Nucleotide-diphossugar_trans"/>
</dbReference>
<accession>A0ABP7ZJH9</accession>